<sequence>MPRSTTRQAITFTGLIEGSDDHQWLITDAIRDVDTGGRGGVPLHRWTVSTEARGSQPTYYVARAHGARWHAFAPSPHMLAQAIRVGFPRAIRRQVRSRATTPEPPSGDGGASGAPPDVL</sequence>
<evidence type="ECO:0000313" key="2">
    <source>
        <dbReference type="EMBL" id="PEN10941.1"/>
    </source>
</evidence>
<proteinExistence type="predicted"/>
<evidence type="ECO:0000313" key="3">
    <source>
        <dbReference type="Proteomes" id="UP000220102"/>
    </source>
</evidence>
<evidence type="ECO:0000256" key="1">
    <source>
        <dbReference type="SAM" id="MobiDB-lite"/>
    </source>
</evidence>
<protein>
    <submittedName>
        <fullName evidence="2">Uncharacterized protein</fullName>
    </submittedName>
</protein>
<organism evidence="2 3">
    <name type="scientific">Longibacter salinarum</name>
    <dbReference type="NCBI Taxonomy" id="1850348"/>
    <lineage>
        <taxon>Bacteria</taxon>
        <taxon>Pseudomonadati</taxon>
        <taxon>Rhodothermota</taxon>
        <taxon>Rhodothermia</taxon>
        <taxon>Rhodothermales</taxon>
        <taxon>Salisaetaceae</taxon>
        <taxon>Longibacter</taxon>
    </lineage>
</organism>
<gene>
    <name evidence="2" type="ORF">CRI94_17055</name>
</gene>
<comment type="caution">
    <text evidence="2">The sequence shown here is derived from an EMBL/GenBank/DDBJ whole genome shotgun (WGS) entry which is preliminary data.</text>
</comment>
<dbReference type="RefSeq" id="WP_098079125.1">
    <property type="nucleotide sequence ID" value="NZ_PDEQ01000013.1"/>
</dbReference>
<feature type="region of interest" description="Disordered" evidence="1">
    <location>
        <begin position="93"/>
        <end position="119"/>
    </location>
</feature>
<dbReference type="OrthoDB" id="1519259at2"/>
<dbReference type="EMBL" id="PDEQ01000013">
    <property type="protein sequence ID" value="PEN10941.1"/>
    <property type="molecule type" value="Genomic_DNA"/>
</dbReference>
<dbReference type="Proteomes" id="UP000220102">
    <property type="component" value="Unassembled WGS sequence"/>
</dbReference>
<reference evidence="2 3" key="1">
    <citation type="submission" date="2017-10" db="EMBL/GenBank/DDBJ databases">
        <title>Draft genome of Longibacter Salinarum.</title>
        <authorList>
            <person name="Goh K.M."/>
            <person name="Shamsir M.S."/>
            <person name="Lim S.W."/>
        </authorList>
    </citation>
    <scope>NUCLEOTIDE SEQUENCE [LARGE SCALE GENOMIC DNA]</scope>
    <source>
        <strain evidence="2 3">KCTC 52045</strain>
    </source>
</reference>
<name>A0A2A8CTK5_9BACT</name>
<dbReference type="AlphaFoldDB" id="A0A2A8CTK5"/>
<accession>A0A2A8CTK5</accession>
<keyword evidence="3" id="KW-1185">Reference proteome</keyword>